<gene>
    <name evidence="2" type="ORF">PCANC_03096</name>
</gene>
<dbReference type="Proteomes" id="UP000235388">
    <property type="component" value="Unassembled WGS sequence"/>
</dbReference>
<evidence type="ECO:0000313" key="2">
    <source>
        <dbReference type="EMBL" id="PLW57157.1"/>
    </source>
</evidence>
<evidence type="ECO:0000256" key="1">
    <source>
        <dbReference type="SAM" id="MobiDB-lite"/>
    </source>
</evidence>
<organism evidence="2 3">
    <name type="scientific">Puccinia coronata f. sp. avenae</name>
    <dbReference type="NCBI Taxonomy" id="200324"/>
    <lineage>
        <taxon>Eukaryota</taxon>
        <taxon>Fungi</taxon>
        <taxon>Dikarya</taxon>
        <taxon>Basidiomycota</taxon>
        <taxon>Pucciniomycotina</taxon>
        <taxon>Pucciniomycetes</taxon>
        <taxon>Pucciniales</taxon>
        <taxon>Pucciniaceae</taxon>
        <taxon>Puccinia</taxon>
    </lineage>
</organism>
<evidence type="ECO:0000313" key="3">
    <source>
        <dbReference type="Proteomes" id="UP000235388"/>
    </source>
</evidence>
<name>A0A2N5W4K0_9BASI</name>
<reference evidence="2 3" key="1">
    <citation type="submission" date="2017-11" db="EMBL/GenBank/DDBJ databases">
        <title>De novo assembly and phasing of dikaryotic genomes from two isolates of Puccinia coronata f. sp. avenae, the causal agent of oat crown rust.</title>
        <authorList>
            <person name="Miller M.E."/>
            <person name="Zhang Y."/>
            <person name="Omidvar V."/>
            <person name="Sperschneider J."/>
            <person name="Schwessinger B."/>
            <person name="Raley C."/>
            <person name="Palmer J.M."/>
            <person name="Garnica D."/>
            <person name="Upadhyaya N."/>
            <person name="Rathjen J."/>
            <person name="Taylor J.M."/>
            <person name="Park R.F."/>
            <person name="Dodds P.N."/>
            <person name="Hirsch C.D."/>
            <person name="Kianian S.F."/>
            <person name="Figueroa M."/>
        </authorList>
    </citation>
    <scope>NUCLEOTIDE SEQUENCE [LARGE SCALE GENOMIC DNA]</scope>
    <source>
        <strain evidence="2">12NC29</strain>
    </source>
</reference>
<comment type="caution">
    <text evidence="2">The sequence shown here is derived from an EMBL/GenBank/DDBJ whole genome shotgun (WGS) entry which is preliminary data.</text>
</comment>
<proteinExistence type="predicted"/>
<protein>
    <submittedName>
        <fullName evidence="2">Uncharacterized protein</fullName>
    </submittedName>
</protein>
<dbReference type="EMBL" id="PGCJ01000013">
    <property type="protein sequence ID" value="PLW57157.1"/>
    <property type="molecule type" value="Genomic_DNA"/>
</dbReference>
<sequence length="137" mass="14976">MVKGGLAGPAERAALLWFDSQLPLKDRRRAASITAPLRPLLRMREAFVALVSACRWQRASGSLLSVCAVRSAQSGQGFSCCMHQHSRARQYHHFVSVSVLPSDEGLAPHDRGELRRPSEERTNLSPSCLSLHGGQAC</sequence>
<feature type="region of interest" description="Disordered" evidence="1">
    <location>
        <begin position="105"/>
        <end position="127"/>
    </location>
</feature>
<dbReference type="AlphaFoldDB" id="A0A2N5W4K0"/>
<feature type="compositionally biased region" description="Basic and acidic residues" evidence="1">
    <location>
        <begin position="106"/>
        <end position="122"/>
    </location>
</feature>
<keyword evidence="3" id="KW-1185">Reference proteome</keyword>
<accession>A0A2N5W4K0</accession>